<gene>
    <name evidence="4" type="ORF">KOI35_37110</name>
</gene>
<dbReference type="Gene3D" id="2.60.200.20">
    <property type="match status" value="1"/>
</dbReference>
<dbReference type="InterPro" id="IPR000253">
    <property type="entry name" value="FHA_dom"/>
</dbReference>
<dbReference type="InterPro" id="IPR008984">
    <property type="entry name" value="SMAD_FHA_dom_sf"/>
</dbReference>
<evidence type="ECO:0000313" key="5">
    <source>
        <dbReference type="Proteomes" id="UP001519654"/>
    </source>
</evidence>
<dbReference type="Proteomes" id="UP001519654">
    <property type="component" value="Unassembled WGS sequence"/>
</dbReference>
<dbReference type="Pfam" id="PF00498">
    <property type="entry name" value="FHA"/>
    <property type="match status" value="1"/>
</dbReference>
<evidence type="ECO:0000313" key="4">
    <source>
        <dbReference type="EMBL" id="MBU2669148.1"/>
    </source>
</evidence>
<name>A0ABS5Z0D0_9ACTN</name>
<dbReference type="SUPFAM" id="SSF49879">
    <property type="entry name" value="SMAD/FHA domain"/>
    <property type="match status" value="1"/>
</dbReference>
<feature type="region of interest" description="Disordered" evidence="2">
    <location>
        <begin position="224"/>
        <end position="245"/>
    </location>
</feature>
<keyword evidence="5" id="KW-1185">Reference proteome</keyword>
<dbReference type="CDD" id="cd00060">
    <property type="entry name" value="FHA"/>
    <property type="match status" value="1"/>
</dbReference>
<accession>A0ABS5Z0D0</accession>
<dbReference type="EMBL" id="JAHKKG010000013">
    <property type="protein sequence ID" value="MBU2669148.1"/>
    <property type="molecule type" value="Genomic_DNA"/>
</dbReference>
<feature type="domain" description="FHA" evidence="3">
    <location>
        <begin position="25"/>
        <end position="67"/>
    </location>
</feature>
<comment type="caution">
    <text evidence="4">The sequence shown here is derived from an EMBL/GenBank/DDBJ whole genome shotgun (WGS) entry which is preliminary data.</text>
</comment>
<sequence length="245" mass="26360">MLQIGVKIVVGYEREVHSAGVGESISIGRSHACDIQLFDPYISRRACLLQVEPAHVTVFNQSTHKPLVLRPPTGEDRRVGPLSASTSLPYGLFQVVFAGTDDRPVGVRVDARALSAPEPPGVDPGEDRTGDVHIAGRVALLTPAQRIALIALCEPLLTRNGAYARPRSTPELAQRLNLKPSYARNLIKDVRHQLAGLVSDDGDPRLALARWAVERGAVTVRDLADLPGSMSGPGETTRSRPGPRP</sequence>
<reference evidence="4 5" key="1">
    <citation type="submission" date="2021-06" db="EMBL/GenBank/DDBJ databases">
        <title>Actinoplanes lichenicola sp. nov., and Actinoplanes ovalisporus sp. nov., isolated from lichen in Thailand.</title>
        <authorList>
            <person name="Saeng-In P."/>
            <person name="Kanchanasin P."/>
            <person name="Yuki M."/>
            <person name="Kudo T."/>
            <person name="Ohkuma M."/>
            <person name="Phongsopitanun W."/>
            <person name="Tanasupawat S."/>
        </authorList>
    </citation>
    <scope>NUCLEOTIDE SEQUENCE [LARGE SCALE GENOMIC DNA]</scope>
    <source>
        <strain evidence="4 5">NBRC 110975</strain>
    </source>
</reference>
<proteinExistence type="predicted"/>
<evidence type="ECO:0000259" key="3">
    <source>
        <dbReference type="Pfam" id="PF00498"/>
    </source>
</evidence>
<protein>
    <submittedName>
        <fullName evidence="4">FHA domain-containing protein</fullName>
    </submittedName>
</protein>
<evidence type="ECO:0000256" key="2">
    <source>
        <dbReference type="SAM" id="MobiDB-lite"/>
    </source>
</evidence>
<keyword evidence="1" id="KW-0597">Phosphoprotein</keyword>
<evidence type="ECO:0000256" key="1">
    <source>
        <dbReference type="ARBA" id="ARBA00022553"/>
    </source>
</evidence>
<dbReference type="RefSeq" id="WP_215793372.1">
    <property type="nucleotide sequence ID" value="NZ_JAHKKG010000013.1"/>
</dbReference>
<organism evidence="4 5">
    <name type="scientific">Paractinoplanes bogorensis</name>
    <dbReference type="NCBI Taxonomy" id="1610840"/>
    <lineage>
        <taxon>Bacteria</taxon>
        <taxon>Bacillati</taxon>
        <taxon>Actinomycetota</taxon>
        <taxon>Actinomycetes</taxon>
        <taxon>Micromonosporales</taxon>
        <taxon>Micromonosporaceae</taxon>
        <taxon>Paractinoplanes</taxon>
    </lineage>
</organism>